<feature type="compositionally biased region" description="Basic and acidic residues" evidence="1">
    <location>
        <begin position="73"/>
        <end position="89"/>
    </location>
</feature>
<organism evidence="2 3">
    <name type="scientific">Seiridium cardinale</name>
    <dbReference type="NCBI Taxonomy" id="138064"/>
    <lineage>
        <taxon>Eukaryota</taxon>
        <taxon>Fungi</taxon>
        <taxon>Dikarya</taxon>
        <taxon>Ascomycota</taxon>
        <taxon>Pezizomycotina</taxon>
        <taxon>Sordariomycetes</taxon>
        <taxon>Xylariomycetidae</taxon>
        <taxon>Amphisphaeriales</taxon>
        <taxon>Sporocadaceae</taxon>
        <taxon>Seiridium</taxon>
    </lineage>
</organism>
<protein>
    <submittedName>
        <fullName evidence="2">Uncharacterized protein</fullName>
    </submittedName>
</protein>
<sequence>MPSTARTLVQRIKDKLSGRSKKDKAHAGDSPQKSNGRASDPTVAHAANSNRNDSAIINKLAGGSNNGTGRIGKTPESRRNDKKIAEKPNRGSYDGLLNEEIPAHDSQHNSETGSPKIPRVPVGARSNRDSTKVEEQHEHDNTQNKDWTTSDPENEVRRSLSIDLTNTVDTDQTTTHRPAVIHETVRPHVHEIIEERIHRDIHTHDHYHYIQPVYELELLPARHFVPDPEGRLVEVSESDLPDCTGANQKWAINELEYFGLNQPTEESRLVGQAA</sequence>
<dbReference type="PANTHER" id="PTHR38703">
    <property type="entry name" value="CHROMOSOME 8, WHOLE GENOME SHOTGUN SEQUENCE"/>
    <property type="match status" value="1"/>
</dbReference>
<dbReference type="PANTHER" id="PTHR38703:SF1">
    <property type="entry name" value="ALLERGEN"/>
    <property type="match status" value="1"/>
</dbReference>
<feature type="region of interest" description="Disordered" evidence="1">
    <location>
        <begin position="1"/>
        <end position="156"/>
    </location>
</feature>
<proteinExistence type="predicted"/>
<accession>A0ABR2XUP8</accession>
<reference evidence="2 3" key="1">
    <citation type="submission" date="2024-02" db="EMBL/GenBank/DDBJ databases">
        <title>First draft genome assembly of two strains of Seiridium cardinale.</title>
        <authorList>
            <person name="Emiliani G."/>
            <person name="Scali E."/>
        </authorList>
    </citation>
    <scope>NUCLEOTIDE SEQUENCE [LARGE SCALE GENOMIC DNA]</scope>
    <source>
        <strain evidence="2 3">BM-138-000479</strain>
    </source>
</reference>
<keyword evidence="3" id="KW-1185">Reference proteome</keyword>
<name>A0ABR2XUP8_9PEZI</name>
<evidence type="ECO:0000313" key="2">
    <source>
        <dbReference type="EMBL" id="KAK9777384.1"/>
    </source>
</evidence>
<evidence type="ECO:0000256" key="1">
    <source>
        <dbReference type="SAM" id="MobiDB-lite"/>
    </source>
</evidence>
<feature type="compositionally biased region" description="Basic and acidic residues" evidence="1">
    <location>
        <begin position="126"/>
        <end position="143"/>
    </location>
</feature>
<comment type="caution">
    <text evidence="2">The sequence shown here is derived from an EMBL/GenBank/DDBJ whole genome shotgun (WGS) entry which is preliminary data.</text>
</comment>
<dbReference type="Proteomes" id="UP001465668">
    <property type="component" value="Unassembled WGS sequence"/>
</dbReference>
<gene>
    <name evidence="2" type="ORF">SCAR479_05777</name>
</gene>
<dbReference type="EMBL" id="JARVKM010000021">
    <property type="protein sequence ID" value="KAK9777384.1"/>
    <property type="molecule type" value="Genomic_DNA"/>
</dbReference>
<evidence type="ECO:0000313" key="3">
    <source>
        <dbReference type="Proteomes" id="UP001465668"/>
    </source>
</evidence>